<proteinExistence type="predicted"/>
<reference evidence="2" key="1">
    <citation type="submission" date="2022-11" db="EMBL/GenBank/DDBJ databases">
        <title>Lysinibacillus irui.</title>
        <authorList>
            <person name="Akintayo S.O."/>
        </authorList>
    </citation>
    <scope>NUCLEOTIDE SEQUENCE</scope>
    <source>
        <strain evidence="2">IRB4-01</strain>
    </source>
</reference>
<dbReference type="Proteomes" id="UP001219585">
    <property type="component" value="Chromosome"/>
</dbReference>
<dbReference type="AlphaFoldDB" id="A0AAJ5UVC8"/>
<evidence type="ECO:0000313" key="2">
    <source>
        <dbReference type="EMBL" id="WDV08338.1"/>
    </source>
</evidence>
<keyword evidence="1" id="KW-1133">Transmembrane helix</keyword>
<evidence type="ECO:0000313" key="3">
    <source>
        <dbReference type="Proteomes" id="UP001219585"/>
    </source>
</evidence>
<feature type="transmembrane region" description="Helical" evidence="1">
    <location>
        <begin position="58"/>
        <end position="77"/>
    </location>
</feature>
<protein>
    <submittedName>
        <fullName evidence="2">Uncharacterized protein</fullName>
    </submittedName>
</protein>
<feature type="transmembrane region" description="Helical" evidence="1">
    <location>
        <begin position="16"/>
        <end position="37"/>
    </location>
</feature>
<sequence>MIVMDEKYRHLEFLKWLSIALCLKLVLLNIVPFAFYIQQFLFYSALFKSLSYFKGKTLAKNLIFIDIGLLFVNLLPINIVISTWQLVITVIVEIFIILEFGKIVAEIERQYKALQTTSRILTIYQWLVLGVAAGWTFIMNVDYFSMIIFVSIGAILLFIANVRLLFHLQRIRKSIKFTMKSRIPLK</sequence>
<organism evidence="2 3">
    <name type="scientific">Lysinibacillus irui</name>
    <dbReference type="NCBI Taxonomy" id="2998077"/>
    <lineage>
        <taxon>Bacteria</taxon>
        <taxon>Bacillati</taxon>
        <taxon>Bacillota</taxon>
        <taxon>Bacilli</taxon>
        <taxon>Bacillales</taxon>
        <taxon>Bacillaceae</taxon>
        <taxon>Lysinibacillus</taxon>
    </lineage>
</organism>
<keyword evidence="1" id="KW-0472">Membrane</keyword>
<feature type="transmembrane region" description="Helical" evidence="1">
    <location>
        <begin position="144"/>
        <end position="166"/>
    </location>
</feature>
<dbReference type="RefSeq" id="WP_274796518.1">
    <property type="nucleotide sequence ID" value="NZ_CP113527.1"/>
</dbReference>
<dbReference type="EMBL" id="CP113527">
    <property type="protein sequence ID" value="WDV08338.1"/>
    <property type="molecule type" value="Genomic_DNA"/>
</dbReference>
<evidence type="ECO:0000256" key="1">
    <source>
        <dbReference type="SAM" id="Phobius"/>
    </source>
</evidence>
<keyword evidence="1" id="KW-0812">Transmembrane</keyword>
<gene>
    <name evidence="2" type="ORF">OU989_07605</name>
</gene>
<name>A0AAJ5UVC8_9BACI</name>
<dbReference type="KEGG" id="liu:OU989_07605"/>
<feature type="transmembrane region" description="Helical" evidence="1">
    <location>
        <begin position="121"/>
        <end position="138"/>
    </location>
</feature>
<accession>A0AAJ5UVC8</accession>